<dbReference type="SUPFAM" id="SSF88713">
    <property type="entry name" value="Glycoside hydrolase/deacetylase"/>
    <property type="match status" value="1"/>
</dbReference>
<dbReference type="PANTHER" id="PTHR10587">
    <property type="entry name" value="GLYCOSYL TRANSFERASE-RELATED"/>
    <property type="match status" value="1"/>
</dbReference>
<keyword evidence="5" id="KW-1185">Reference proteome</keyword>
<dbReference type="PANTHER" id="PTHR10587:SF134">
    <property type="entry name" value="SECRETED PROTEIN"/>
    <property type="match status" value="1"/>
</dbReference>
<evidence type="ECO:0000259" key="3">
    <source>
        <dbReference type="PROSITE" id="PS51677"/>
    </source>
</evidence>
<feature type="domain" description="NodB homology" evidence="3">
    <location>
        <begin position="101"/>
        <end position="302"/>
    </location>
</feature>
<dbReference type="Pfam" id="PF01522">
    <property type="entry name" value="Polysacc_deac_1"/>
    <property type="match status" value="1"/>
</dbReference>
<dbReference type="InterPro" id="IPR011330">
    <property type="entry name" value="Glyco_hydro/deAcase_b/a-brl"/>
</dbReference>
<accession>A0ABP5NUB4</accession>
<protein>
    <submittedName>
        <fullName evidence="4">Polysaccharide deacetylase family protein</fullName>
    </submittedName>
</protein>
<feature type="region of interest" description="Disordered" evidence="1">
    <location>
        <begin position="37"/>
        <end position="71"/>
    </location>
</feature>
<dbReference type="RefSeq" id="WP_344300987.1">
    <property type="nucleotide sequence ID" value="NZ_BAAAQW010000012.1"/>
</dbReference>
<gene>
    <name evidence="4" type="ORF">GCM10009849_33840</name>
</gene>
<comment type="caution">
    <text evidence="4">The sequence shown here is derived from an EMBL/GenBank/DDBJ whole genome shotgun (WGS) entry which is preliminary data.</text>
</comment>
<reference evidence="5" key="1">
    <citation type="journal article" date="2019" name="Int. J. Syst. Evol. Microbiol.">
        <title>The Global Catalogue of Microorganisms (GCM) 10K type strain sequencing project: providing services to taxonomists for standard genome sequencing and annotation.</title>
        <authorList>
            <consortium name="The Broad Institute Genomics Platform"/>
            <consortium name="The Broad Institute Genome Sequencing Center for Infectious Disease"/>
            <person name="Wu L."/>
            <person name="Ma J."/>
        </authorList>
    </citation>
    <scope>NUCLEOTIDE SEQUENCE [LARGE SCALE GENOMIC DNA]</scope>
    <source>
        <strain evidence="5">JCM 16034</strain>
    </source>
</reference>
<evidence type="ECO:0000256" key="1">
    <source>
        <dbReference type="SAM" id="MobiDB-lite"/>
    </source>
</evidence>
<evidence type="ECO:0000313" key="5">
    <source>
        <dbReference type="Proteomes" id="UP001500432"/>
    </source>
</evidence>
<name>A0ABP5NUB4_9MICC</name>
<dbReference type="InterPro" id="IPR002509">
    <property type="entry name" value="NODB_dom"/>
</dbReference>
<proteinExistence type="predicted"/>
<dbReference type="Proteomes" id="UP001500432">
    <property type="component" value="Unassembled WGS sequence"/>
</dbReference>
<sequence length="302" mass="30912">MSTAVPRGFRMPSPSRRTVLAAALGLAVPSLGACDATPDAALPPEPPAIDADPPTPSATAAAAPTRPAAPSAAEMQARFGADVPREWGLEVTGTVLRTGTPGTALTFDACGGPQGAGIDSQLIAALRSAKVPATLFLNTRWVAANRALAHELAADPLFAIGNHGSRHLPLSVKGRAAYGIPGTANIAEVVEEVRTSRDALEQELQRDIPWFRAGTAHMDDVAVRICRSLGNIPVNFSVNADAGATFTAVQVATQLAGLKAGDIAIGHMNRPGSGTAAGFGKSLPALVARGLRFETLAALKTA</sequence>
<dbReference type="PROSITE" id="PS51677">
    <property type="entry name" value="NODB"/>
    <property type="match status" value="1"/>
</dbReference>
<dbReference type="InterPro" id="IPR050248">
    <property type="entry name" value="Polysacc_deacetylase_ArnD"/>
</dbReference>
<feature type="signal peptide" evidence="2">
    <location>
        <begin position="1"/>
        <end position="33"/>
    </location>
</feature>
<dbReference type="PROSITE" id="PS51257">
    <property type="entry name" value="PROKAR_LIPOPROTEIN"/>
    <property type="match status" value="1"/>
</dbReference>
<evidence type="ECO:0000313" key="4">
    <source>
        <dbReference type="EMBL" id="GAA2203032.1"/>
    </source>
</evidence>
<evidence type="ECO:0000256" key="2">
    <source>
        <dbReference type="SAM" id="SignalP"/>
    </source>
</evidence>
<dbReference type="Gene3D" id="3.20.20.370">
    <property type="entry name" value="Glycoside hydrolase/deacetylase"/>
    <property type="match status" value="1"/>
</dbReference>
<feature type="compositionally biased region" description="Low complexity" evidence="1">
    <location>
        <begin position="48"/>
        <end position="71"/>
    </location>
</feature>
<dbReference type="EMBL" id="BAAAQW010000012">
    <property type="protein sequence ID" value="GAA2203032.1"/>
    <property type="molecule type" value="Genomic_DNA"/>
</dbReference>
<organism evidence="4 5">
    <name type="scientific">Sinomonas flava</name>
    <dbReference type="NCBI Taxonomy" id="496857"/>
    <lineage>
        <taxon>Bacteria</taxon>
        <taxon>Bacillati</taxon>
        <taxon>Actinomycetota</taxon>
        <taxon>Actinomycetes</taxon>
        <taxon>Micrococcales</taxon>
        <taxon>Micrococcaceae</taxon>
        <taxon>Sinomonas</taxon>
    </lineage>
</organism>
<keyword evidence="2" id="KW-0732">Signal</keyword>
<feature type="chain" id="PRO_5045275791" evidence="2">
    <location>
        <begin position="34"/>
        <end position="302"/>
    </location>
</feature>